<evidence type="ECO:0000313" key="5">
    <source>
        <dbReference type="EMBL" id="RSN69473.1"/>
    </source>
</evidence>
<dbReference type="InterPro" id="IPR029149">
    <property type="entry name" value="Creatin/AminoP/Spt16_N"/>
</dbReference>
<comment type="caution">
    <text evidence="5">The sequence shown here is derived from an EMBL/GenBank/DDBJ whole genome shotgun (WGS) entry which is preliminary data.</text>
</comment>
<dbReference type="InterPro" id="IPR000994">
    <property type="entry name" value="Pept_M24"/>
</dbReference>
<dbReference type="AlphaFoldDB" id="A0A429G6P1"/>
<dbReference type="Pfam" id="PF00557">
    <property type="entry name" value="Peptidase_M24"/>
    <property type="match status" value="1"/>
</dbReference>
<dbReference type="PROSITE" id="PS00491">
    <property type="entry name" value="PROLINE_PEPTIDASE"/>
    <property type="match status" value="1"/>
</dbReference>
<feature type="domain" description="Creatinase N-terminal" evidence="4">
    <location>
        <begin position="10"/>
        <end position="147"/>
    </location>
</feature>
<reference evidence="5 6" key="1">
    <citation type="submission" date="2018-10" db="EMBL/GenBank/DDBJ databases">
        <title>Co-occurring genomic capacity for anaerobic methane metabolism and dissimilatory sulfite reduction discovered in the Korarchaeota.</title>
        <authorList>
            <person name="Mckay L.J."/>
            <person name="Dlakic M."/>
            <person name="Fields M.W."/>
            <person name="Delmont T.O."/>
            <person name="Eren A.M."/>
            <person name="Jay Z.J."/>
            <person name="Klingelsmith K.B."/>
            <person name="Rusch D.B."/>
            <person name="Inskeep W.P."/>
        </authorList>
    </citation>
    <scope>NUCLEOTIDE SEQUENCE [LARGE SCALE GENOMIC DNA]</scope>
    <source>
        <strain evidence="5 6">WS</strain>
    </source>
</reference>
<dbReference type="Pfam" id="PF01321">
    <property type="entry name" value="Creatinase_N"/>
    <property type="match status" value="1"/>
</dbReference>
<dbReference type="GO" id="GO:0046872">
    <property type="term" value="F:metal ion binding"/>
    <property type="evidence" value="ECO:0007669"/>
    <property type="project" value="UniProtKB-KW"/>
</dbReference>
<dbReference type="GeneID" id="6094347"/>
<dbReference type="Gene3D" id="3.40.350.10">
    <property type="entry name" value="Creatinase/prolidase N-terminal domain"/>
    <property type="match status" value="1"/>
</dbReference>
<keyword evidence="2" id="KW-0378">Hydrolase</keyword>
<dbReference type="GO" id="GO:0016787">
    <property type="term" value="F:hydrolase activity"/>
    <property type="evidence" value="ECO:0007669"/>
    <property type="project" value="UniProtKB-KW"/>
</dbReference>
<dbReference type="PANTHER" id="PTHR46112:SF9">
    <property type="entry name" value="XAA-PRO AMINOPEPTIDASE"/>
    <property type="match status" value="1"/>
</dbReference>
<dbReference type="InterPro" id="IPR001131">
    <property type="entry name" value="Peptidase_M24B_aminopep-P_CS"/>
</dbReference>
<dbReference type="CDD" id="cd01092">
    <property type="entry name" value="APP-like"/>
    <property type="match status" value="1"/>
</dbReference>
<proteinExistence type="predicted"/>
<evidence type="ECO:0000256" key="2">
    <source>
        <dbReference type="ARBA" id="ARBA00022801"/>
    </source>
</evidence>
<dbReference type="Proteomes" id="UP000278149">
    <property type="component" value="Unassembled WGS sequence"/>
</dbReference>
<accession>A0A429G6P1</accession>
<name>A0A429G6P1_9CREN</name>
<dbReference type="PRINTS" id="PR00599">
    <property type="entry name" value="MAPEPTIDASE"/>
</dbReference>
<evidence type="ECO:0000259" key="3">
    <source>
        <dbReference type="Pfam" id="PF00557"/>
    </source>
</evidence>
<dbReference type="InterPro" id="IPR036005">
    <property type="entry name" value="Creatinase/aminopeptidase-like"/>
</dbReference>
<sequence>MYPKEELESRIRRLRRWMARRDVDLSLFASGPNMLYLSGTMEAELLAVPLDGEPYLIARYAFGDEIARERSPFHVEVFKPYFGTNRKEVEEPNPFKVLLNTEKLRRVAIDFSGRKELVERMRKVFRRGKKSVATIDAREQLNRMRSVKSEYEIGLMKESASISIKALDSVEIAPRMSEVEVANRLEFKMRELGADGSSFPTIVASGMNSFNAHHIPSERRISEGDILLIDFGAKYKGYCSDITRTYFIGTPPSEFMERYEAVLNAQMRAMEYMRQGVAFERPDIEARKVLKEAGLLEYFVHSLGHGVGLEIHEDIRLLVGRGGLMEEGMTVTDEPGIYIRGWGGIRIEDTVLVSKSKGIALTERLPKDPDFLRR</sequence>
<dbReference type="Gene3D" id="3.90.230.10">
    <property type="entry name" value="Creatinase/methionine aminopeptidase superfamily"/>
    <property type="match status" value="1"/>
</dbReference>
<keyword evidence="1" id="KW-0479">Metal-binding</keyword>
<dbReference type="EMBL" id="RCOR01000018">
    <property type="protein sequence ID" value="RSN69473.1"/>
    <property type="molecule type" value="Genomic_DNA"/>
</dbReference>
<dbReference type="SUPFAM" id="SSF55920">
    <property type="entry name" value="Creatinase/aminopeptidase"/>
    <property type="match status" value="1"/>
</dbReference>
<dbReference type="InterPro" id="IPR001714">
    <property type="entry name" value="Pept_M24_MAP"/>
</dbReference>
<dbReference type="RefSeq" id="WP_012309713.1">
    <property type="nucleotide sequence ID" value="NZ_RCOR01000018.1"/>
</dbReference>
<dbReference type="InterPro" id="IPR050659">
    <property type="entry name" value="Peptidase_M24B"/>
</dbReference>
<organism evidence="5 6">
    <name type="scientific">Candidatus Korarchaeum cryptofilum</name>
    <dbReference type="NCBI Taxonomy" id="498846"/>
    <lineage>
        <taxon>Archaea</taxon>
        <taxon>Thermoproteota</taxon>
        <taxon>Candidatus Korarchaeia</taxon>
        <taxon>Candidatus Korarchaeales</taxon>
        <taxon>Candidatus Korarchaeaceae</taxon>
        <taxon>Candidatus Korarchaeum</taxon>
    </lineage>
</organism>
<dbReference type="PANTHER" id="PTHR46112">
    <property type="entry name" value="AMINOPEPTIDASE"/>
    <property type="match status" value="1"/>
</dbReference>
<dbReference type="InterPro" id="IPR000587">
    <property type="entry name" value="Creatinase_N"/>
</dbReference>
<dbReference type="SUPFAM" id="SSF53092">
    <property type="entry name" value="Creatinase/prolidase N-terminal domain"/>
    <property type="match status" value="1"/>
</dbReference>
<protein>
    <submittedName>
        <fullName evidence="5">Peptidase M24 family protein</fullName>
    </submittedName>
</protein>
<feature type="domain" description="Peptidase M24" evidence="3">
    <location>
        <begin position="155"/>
        <end position="354"/>
    </location>
</feature>
<dbReference type="OMA" id="GANTAYP"/>
<evidence type="ECO:0000259" key="4">
    <source>
        <dbReference type="Pfam" id="PF01321"/>
    </source>
</evidence>
<evidence type="ECO:0000313" key="6">
    <source>
        <dbReference type="Proteomes" id="UP000278149"/>
    </source>
</evidence>
<evidence type="ECO:0000256" key="1">
    <source>
        <dbReference type="ARBA" id="ARBA00022723"/>
    </source>
</evidence>
<gene>
    <name evidence="5" type="ORF">D9Q81_02385</name>
</gene>